<gene>
    <name evidence="7" type="ORF">AOB60_38695</name>
</gene>
<name>A0A2N8P512_STRNR</name>
<dbReference type="InterPro" id="IPR050446">
    <property type="entry name" value="FAD-oxidoreductase/Apoptosis"/>
</dbReference>
<dbReference type="PANTHER" id="PTHR43557">
    <property type="entry name" value="APOPTOSIS-INDUCING FACTOR 1"/>
    <property type="match status" value="1"/>
</dbReference>
<reference evidence="8" key="1">
    <citation type="submission" date="2015-09" db="EMBL/GenBank/DDBJ databases">
        <authorList>
            <person name="Graham D.E."/>
            <person name="Mahan K.M."/>
            <person name="Klingeman D.M."/>
            <person name="Fida T."/>
            <person name="Giannone R.J."/>
            <person name="Hettich R.L."/>
            <person name="Parry R.J."/>
            <person name="Spain J.C."/>
        </authorList>
    </citation>
    <scope>NUCLEOTIDE SEQUENCE [LARGE SCALE GENOMIC DNA]</scope>
    <source>
        <strain evidence="8">JCM 4701</strain>
    </source>
</reference>
<dbReference type="PRINTS" id="PR00469">
    <property type="entry name" value="PNDRDTASEII"/>
</dbReference>
<dbReference type="InterPro" id="IPR036188">
    <property type="entry name" value="FAD/NAD-bd_sf"/>
</dbReference>
<dbReference type="RefSeq" id="WP_102926600.1">
    <property type="nucleotide sequence ID" value="NZ_LJSN01000005.1"/>
</dbReference>
<evidence type="ECO:0000256" key="2">
    <source>
        <dbReference type="ARBA" id="ARBA00022630"/>
    </source>
</evidence>
<evidence type="ECO:0000313" key="7">
    <source>
        <dbReference type="EMBL" id="PNE36081.1"/>
    </source>
</evidence>
<keyword evidence="4" id="KW-0560">Oxidoreductase</keyword>
<evidence type="ECO:0000313" key="8">
    <source>
        <dbReference type="Proteomes" id="UP000236047"/>
    </source>
</evidence>
<comment type="caution">
    <text evidence="7">The sequence shown here is derived from an EMBL/GenBank/DDBJ whole genome shotgun (WGS) entry which is preliminary data.</text>
</comment>
<keyword evidence="3" id="KW-0274">FAD</keyword>
<dbReference type="PANTHER" id="PTHR43557:SF2">
    <property type="entry name" value="RIESKE DOMAIN-CONTAINING PROTEIN-RELATED"/>
    <property type="match status" value="1"/>
</dbReference>
<proteinExistence type="predicted"/>
<feature type="domain" description="Reductase C-terminal" evidence="6">
    <location>
        <begin position="331"/>
        <end position="408"/>
    </location>
</feature>
<dbReference type="SUPFAM" id="SSF51905">
    <property type="entry name" value="FAD/NAD(P)-binding domain"/>
    <property type="match status" value="2"/>
</dbReference>
<dbReference type="SUPFAM" id="SSF55424">
    <property type="entry name" value="FAD/NAD-linked reductases, dimerisation (C-terminal) domain"/>
    <property type="match status" value="1"/>
</dbReference>
<dbReference type="GO" id="GO:0005737">
    <property type="term" value="C:cytoplasm"/>
    <property type="evidence" value="ECO:0007669"/>
    <property type="project" value="TreeGrafter"/>
</dbReference>
<protein>
    <submittedName>
        <fullName evidence="7">Pyridine nucleotide-disulfide oxidoreductase</fullName>
    </submittedName>
</protein>
<dbReference type="Pfam" id="PF07992">
    <property type="entry name" value="Pyr_redox_2"/>
    <property type="match status" value="1"/>
</dbReference>
<dbReference type="PRINTS" id="PR00368">
    <property type="entry name" value="FADPNR"/>
</dbReference>
<evidence type="ECO:0000256" key="1">
    <source>
        <dbReference type="ARBA" id="ARBA00001974"/>
    </source>
</evidence>
<evidence type="ECO:0000256" key="4">
    <source>
        <dbReference type="ARBA" id="ARBA00023002"/>
    </source>
</evidence>
<dbReference type="AlphaFoldDB" id="A0A2N8P512"/>
<accession>A0A2N8P512</accession>
<dbReference type="Proteomes" id="UP000236047">
    <property type="component" value="Unassembled WGS sequence"/>
</dbReference>
<keyword evidence="2" id="KW-0285">Flavoprotein</keyword>
<dbReference type="Gene3D" id="3.50.50.60">
    <property type="entry name" value="FAD/NAD(P)-binding domain"/>
    <property type="match status" value="2"/>
</dbReference>
<dbReference type="Gene3D" id="3.30.390.30">
    <property type="match status" value="1"/>
</dbReference>
<evidence type="ECO:0000256" key="3">
    <source>
        <dbReference type="ARBA" id="ARBA00022827"/>
    </source>
</evidence>
<dbReference type="InterPro" id="IPR023753">
    <property type="entry name" value="FAD/NAD-binding_dom"/>
</dbReference>
<evidence type="ECO:0000259" key="5">
    <source>
        <dbReference type="Pfam" id="PF07992"/>
    </source>
</evidence>
<dbReference type="EMBL" id="LJSN01000005">
    <property type="protein sequence ID" value="PNE36081.1"/>
    <property type="molecule type" value="Genomic_DNA"/>
</dbReference>
<feature type="domain" description="FAD/NAD(P)-binding" evidence="5">
    <location>
        <begin position="3"/>
        <end position="308"/>
    </location>
</feature>
<evidence type="ECO:0000259" key="6">
    <source>
        <dbReference type="Pfam" id="PF14759"/>
    </source>
</evidence>
<dbReference type="InterPro" id="IPR016156">
    <property type="entry name" value="FAD/NAD-linked_Rdtase_dimer_sf"/>
</dbReference>
<comment type="cofactor">
    <cofactor evidence="1">
        <name>FAD</name>
        <dbReference type="ChEBI" id="CHEBI:57692"/>
    </cofactor>
</comment>
<dbReference type="GO" id="GO:0016651">
    <property type="term" value="F:oxidoreductase activity, acting on NAD(P)H"/>
    <property type="evidence" value="ECO:0007669"/>
    <property type="project" value="TreeGrafter"/>
</dbReference>
<organism evidence="7 8">
    <name type="scientific">Streptomyces noursei</name>
    <name type="common">Streptomyces albulus</name>
    <dbReference type="NCBI Taxonomy" id="1971"/>
    <lineage>
        <taxon>Bacteria</taxon>
        <taxon>Bacillati</taxon>
        <taxon>Actinomycetota</taxon>
        <taxon>Actinomycetes</taxon>
        <taxon>Kitasatosporales</taxon>
        <taxon>Streptomycetaceae</taxon>
        <taxon>Streptomyces</taxon>
    </lineage>
</organism>
<sequence length="427" mass="43121">MRAVVVVGAGLAGVRAAESLRARGFRGALTVVSDETELPYDRPPLTKQVVAGTRTADDIRLAGAEDFGARWIRGTGAVGLEREWRRVRLADGAEVPYDGLVLATGAQARAWPGEVPAGVLTVRGLDDVRALRAAVDGGAREVVVVGAGFVGVELASSLVGLGLGVRVTLVEPFGRPLRVLGGTVPDVVAQAARRAGVVLRLGTGVTGFRAEGGRVAGVGLADGSVLPAELAVVAIGMVPATGWLVGSGLALPSGRVHCDERLFARTAGVAGVPDPRIVVAGDVAWCDAVRSVDGPVPLEHWSNAAAQGELAARNLLAGPAAAEPYEHVPSFWTSAFGLRIKSVGLPGTGDRVVVEEGEPGAETVVEAHYREGRLVGAVSVNLGKRLAGYARRLQEGRGGVAEAAGVADGSAAAGGSGGASAGSGALG</sequence>
<dbReference type="Pfam" id="PF14759">
    <property type="entry name" value="Reductase_C"/>
    <property type="match status" value="1"/>
</dbReference>
<dbReference type="InterPro" id="IPR028202">
    <property type="entry name" value="Reductase_C"/>
</dbReference>
<keyword evidence="8" id="KW-1185">Reference proteome</keyword>